<dbReference type="InterPro" id="IPR006089">
    <property type="entry name" value="Acyl-CoA_DH_CS"/>
</dbReference>
<protein>
    <submittedName>
        <fullName evidence="3">Cyclohexane-1-carbonyl-CoA dehydrogenase</fullName>
    </submittedName>
</protein>
<comment type="caution">
    <text evidence="3">The sequence shown here is derived from an EMBL/GenBank/DDBJ whole genome shotgun (WGS) entry which is preliminary data.</text>
</comment>
<dbReference type="GO" id="GO:0003995">
    <property type="term" value="F:acyl-CoA dehydrogenase activity"/>
    <property type="evidence" value="ECO:0007669"/>
    <property type="project" value="InterPro"/>
</dbReference>
<evidence type="ECO:0000313" key="3">
    <source>
        <dbReference type="EMBL" id="TWJ11027.1"/>
    </source>
</evidence>
<evidence type="ECO:0000259" key="2">
    <source>
        <dbReference type="Pfam" id="PF00441"/>
    </source>
</evidence>
<dbReference type="SUPFAM" id="SSF47203">
    <property type="entry name" value="Acyl-CoA dehydrogenase C-terminal domain-like"/>
    <property type="match status" value="1"/>
</dbReference>
<gene>
    <name evidence="3" type="ORF">JN12_04080</name>
</gene>
<feature type="non-terminal residue" evidence="3">
    <location>
        <position position="1"/>
    </location>
</feature>
<dbReference type="EMBL" id="VLLN01000071">
    <property type="protein sequence ID" value="TWJ11027.1"/>
    <property type="molecule type" value="Genomic_DNA"/>
</dbReference>
<dbReference type="InterPro" id="IPR009075">
    <property type="entry name" value="AcylCo_DH/oxidase_C"/>
</dbReference>
<organism evidence="3 4">
    <name type="scientific">Geobacter argillaceus</name>
    <dbReference type="NCBI Taxonomy" id="345631"/>
    <lineage>
        <taxon>Bacteria</taxon>
        <taxon>Pseudomonadati</taxon>
        <taxon>Thermodesulfobacteriota</taxon>
        <taxon>Desulfuromonadia</taxon>
        <taxon>Geobacterales</taxon>
        <taxon>Geobacteraceae</taxon>
        <taxon>Geobacter</taxon>
    </lineage>
</organism>
<name>A0A562UZM2_9BACT</name>
<dbReference type="Pfam" id="PF00441">
    <property type="entry name" value="Acyl-CoA_dh_1"/>
    <property type="match status" value="1"/>
</dbReference>
<dbReference type="AlphaFoldDB" id="A0A562UZM2"/>
<dbReference type="Gene3D" id="1.20.140.10">
    <property type="entry name" value="Butyryl-CoA Dehydrogenase, subunit A, domain 3"/>
    <property type="match status" value="1"/>
</dbReference>
<reference evidence="3 4" key="1">
    <citation type="submission" date="2019-07" db="EMBL/GenBank/DDBJ databases">
        <title>Genomic Encyclopedia of Archaeal and Bacterial Type Strains, Phase II (KMG-II): from individual species to whole genera.</title>
        <authorList>
            <person name="Goeker M."/>
        </authorList>
    </citation>
    <scope>NUCLEOTIDE SEQUENCE [LARGE SCALE GENOMIC DNA]</scope>
    <source>
        <strain evidence="3 4">ATCC BAA-1139</strain>
    </source>
</reference>
<keyword evidence="1" id="KW-0285">Flavoprotein</keyword>
<dbReference type="InterPro" id="IPR036250">
    <property type="entry name" value="AcylCo_DH-like_C"/>
</dbReference>
<proteinExistence type="predicted"/>
<dbReference type="PROSITE" id="PS00073">
    <property type="entry name" value="ACYL_COA_DH_2"/>
    <property type="match status" value="1"/>
</dbReference>
<dbReference type="RefSeq" id="WP_281287754.1">
    <property type="nucleotide sequence ID" value="NZ_VLLN01000071.1"/>
</dbReference>
<dbReference type="PANTHER" id="PTHR43884:SF12">
    <property type="entry name" value="ISOVALERYL-COA DEHYDROGENASE, MITOCHONDRIAL-RELATED"/>
    <property type="match status" value="1"/>
</dbReference>
<sequence>ASDAAMKITTDAIQVFGGYGYMQDYPVERMFRDAKLTQIFEGANQIQRLVIAREILKEAA</sequence>
<dbReference type="Proteomes" id="UP000319449">
    <property type="component" value="Unassembled WGS sequence"/>
</dbReference>
<feature type="domain" description="Acyl-CoA dehydrogenase/oxidase C-terminal" evidence="2">
    <location>
        <begin position="1"/>
        <end position="56"/>
    </location>
</feature>
<evidence type="ECO:0000256" key="1">
    <source>
        <dbReference type="ARBA" id="ARBA00022630"/>
    </source>
</evidence>
<accession>A0A562UZM2</accession>
<keyword evidence="4" id="KW-1185">Reference proteome</keyword>
<evidence type="ECO:0000313" key="4">
    <source>
        <dbReference type="Proteomes" id="UP000319449"/>
    </source>
</evidence>
<dbReference type="PANTHER" id="PTHR43884">
    <property type="entry name" value="ACYL-COA DEHYDROGENASE"/>
    <property type="match status" value="1"/>
</dbReference>